<protein>
    <submittedName>
        <fullName evidence="2">Cysteine desulfurase</fullName>
    </submittedName>
</protein>
<accession>A0A919S001</accession>
<evidence type="ECO:0000313" key="3">
    <source>
        <dbReference type="Proteomes" id="UP000679179"/>
    </source>
</evidence>
<reference evidence="2" key="1">
    <citation type="submission" date="2021-03" db="EMBL/GenBank/DDBJ databases">
        <title>Taxonomic study of Clostridium polyendosporum from meadow-gley soil under rice.</title>
        <authorList>
            <person name="Kobayashi H."/>
            <person name="Tanizawa Y."/>
            <person name="Yagura M."/>
        </authorList>
    </citation>
    <scope>NUCLEOTIDE SEQUENCE</scope>
    <source>
        <strain evidence="2">JCM 30710</strain>
    </source>
</reference>
<dbReference type="EMBL" id="BOPZ01000016">
    <property type="protein sequence ID" value="GIM29349.1"/>
    <property type="molecule type" value="Genomic_DNA"/>
</dbReference>
<evidence type="ECO:0000259" key="1">
    <source>
        <dbReference type="Pfam" id="PF00266"/>
    </source>
</evidence>
<dbReference type="PANTHER" id="PTHR43586:SF4">
    <property type="entry name" value="ISOPENICILLIN N EPIMERASE"/>
    <property type="match status" value="1"/>
</dbReference>
<dbReference type="Gene3D" id="3.90.1150.10">
    <property type="entry name" value="Aspartate Aminotransferase, domain 1"/>
    <property type="match status" value="1"/>
</dbReference>
<dbReference type="InterPro" id="IPR015421">
    <property type="entry name" value="PyrdxlP-dep_Trfase_major"/>
</dbReference>
<evidence type="ECO:0000313" key="2">
    <source>
        <dbReference type="EMBL" id="GIM29349.1"/>
    </source>
</evidence>
<proteinExistence type="predicted"/>
<dbReference type="InterPro" id="IPR015424">
    <property type="entry name" value="PyrdxlP-dep_Trfase"/>
</dbReference>
<feature type="domain" description="Aminotransferase class V" evidence="1">
    <location>
        <begin position="4"/>
        <end position="366"/>
    </location>
</feature>
<dbReference type="RefSeq" id="WP_212904047.1">
    <property type="nucleotide sequence ID" value="NZ_BOPZ01000016.1"/>
</dbReference>
<dbReference type="Gene3D" id="3.40.640.10">
    <property type="entry name" value="Type I PLP-dependent aspartate aminotransferase-like (Major domain)"/>
    <property type="match status" value="1"/>
</dbReference>
<dbReference type="InterPro" id="IPR000192">
    <property type="entry name" value="Aminotrans_V_dom"/>
</dbReference>
<dbReference type="AlphaFoldDB" id="A0A919S001"/>
<dbReference type="PANTHER" id="PTHR43586">
    <property type="entry name" value="CYSTEINE DESULFURASE"/>
    <property type="match status" value="1"/>
</dbReference>
<dbReference type="InterPro" id="IPR015422">
    <property type="entry name" value="PyrdxlP-dep_Trfase_small"/>
</dbReference>
<organism evidence="2 3">
    <name type="scientific">Clostridium polyendosporum</name>
    <dbReference type="NCBI Taxonomy" id="69208"/>
    <lineage>
        <taxon>Bacteria</taxon>
        <taxon>Bacillati</taxon>
        <taxon>Bacillota</taxon>
        <taxon>Clostridia</taxon>
        <taxon>Eubacteriales</taxon>
        <taxon>Clostridiaceae</taxon>
        <taxon>Clostridium</taxon>
    </lineage>
</organism>
<comment type="caution">
    <text evidence="2">The sequence shown here is derived from an EMBL/GenBank/DDBJ whole genome shotgun (WGS) entry which is preliminary data.</text>
</comment>
<dbReference type="Proteomes" id="UP000679179">
    <property type="component" value="Unassembled WGS sequence"/>
</dbReference>
<gene>
    <name evidence="2" type="primary">csdB_2</name>
    <name evidence="2" type="ORF">CPJCM30710_20150</name>
</gene>
<dbReference type="Pfam" id="PF00266">
    <property type="entry name" value="Aminotran_5"/>
    <property type="match status" value="1"/>
</dbReference>
<dbReference type="SUPFAM" id="SSF53383">
    <property type="entry name" value="PLP-dependent transferases"/>
    <property type="match status" value="1"/>
</dbReference>
<keyword evidence="3" id="KW-1185">Reference proteome</keyword>
<sequence>MKTVYLDNSTVSLPKAPNMSEHISEFLSRLQNKGNPLEYINITKNLVEETRELVCKLLKFDKKDNVIFTQNSTYALNMILKGLLNKGDHVIVPTFETDSIIKPLNSLIGQGIDISKVPCNLNGHIDTNTIIKLINKHTKAIILSHVSNVSGTIAPIEEIGQICKRYNLYFIINASHSCGAIDFGLDKVNADAVVFSGSKYLLGLEGIGGFLIKDSLSENINPLIDGTSRLENESGNSSLPFKLEKGPLNPLGICSLNYSLKFLLNEGVENIQKKNFALTELFINKISNIDGIKIIGEETMDRRSSIVSICYKDIPSNNLEKILLRDFSIYTKSGFHSSINAHKAFGTYPNGTLRFSFGYFNNEDDVIYTIDSVNSALKYGVA</sequence>
<dbReference type="GO" id="GO:0003824">
    <property type="term" value="F:catalytic activity"/>
    <property type="evidence" value="ECO:0007669"/>
    <property type="project" value="UniProtKB-ARBA"/>
</dbReference>
<name>A0A919S001_9CLOT</name>